<evidence type="ECO:0000313" key="2">
    <source>
        <dbReference type="EMBL" id="KFD54777.1"/>
    </source>
</evidence>
<evidence type="ECO:0000313" key="3">
    <source>
        <dbReference type="EMBL" id="KFD61222.1"/>
    </source>
</evidence>
<evidence type="ECO:0000256" key="1">
    <source>
        <dbReference type="SAM" id="MobiDB-lite"/>
    </source>
</evidence>
<reference evidence="2 4" key="1">
    <citation type="journal article" date="2014" name="Nat. Genet.">
        <title>Genome and transcriptome of the porcine whipworm Trichuris suis.</title>
        <authorList>
            <person name="Jex A.R."/>
            <person name="Nejsum P."/>
            <person name="Schwarz E.M."/>
            <person name="Hu L."/>
            <person name="Young N.D."/>
            <person name="Hall R.S."/>
            <person name="Korhonen P.K."/>
            <person name="Liao S."/>
            <person name="Thamsborg S."/>
            <person name="Xia J."/>
            <person name="Xu P."/>
            <person name="Wang S."/>
            <person name="Scheerlinck J.P."/>
            <person name="Hofmann A."/>
            <person name="Sternberg P.W."/>
            <person name="Wang J."/>
            <person name="Gasser R.B."/>
        </authorList>
    </citation>
    <scope>NUCLEOTIDE SEQUENCE [LARGE SCALE GENOMIC DNA]</scope>
    <source>
        <strain evidence="3">DCEP-RM93F</strain>
        <strain evidence="2">DCEP-RM93M</strain>
    </source>
</reference>
<proteinExistence type="predicted"/>
<feature type="region of interest" description="Disordered" evidence="1">
    <location>
        <begin position="1"/>
        <end position="44"/>
    </location>
</feature>
<organism evidence="2 4">
    <name type="scientific">Trichuris suis</name>
    <name type="common">pig whipworm</name>
    <dbReference type="NCBI Taxonomy" id="68888"/>
    <lineage>
        <taxon>Eukaryota</taxon>
        <taxon>Metazoa</taxon>
        <taxon>Ecdysozoa</taxon>
        <taxon>Nematoda</taxon>
        <taxon>Enoplea</taxon>
        <taxon>Dorylaimia</taxon>
        <taxon>Trichinellida</taxon>
        <taxon>Trichuridae</taxon>
        <taxon>Trichuris</taxon>
    </lineage>
</organism>
<evidence type="ECO:0000313" key="4">
    <source>
        <dbReference type="Proteomes" id="UP000030764"/>
    </source>
</evidence>
<dbReference type="Proteomes" id="UP000030758">
    <property type="component" value="Unassembled WGS sequence"/>
</dbReference>
<gene>
    <name evidence="2" type="ORF">M513_04477</name>
    <name evidence="3" type="ORF">M514_04477</name>
</gene>
<protein>
    <submittedName>
        <fullName evidence="2">Uncharacterized protein</fullName>
    </submittedName>
</protein>
<name>A0A085MC31_9BILA</name>
<dbReference type="EMBL" id="KL363205">
    <property type="protein sequence ID" value="KFD54777.1"/>
    <property type="molecule type" value="Genomic_DNA"/>
</dbReference>
<accession>A0A085MC31</accession>
<feature type="compositionally biased region" description="Basic and acidic residues" evidence="1">
    <location>
        <begin position="31"/>
        <end position="44"/>
    </location>
</feature>
<dbReference type="Proteomes" id="UP000030764">
    <property type="component" value="Unassembled WGS sequence"/>
</dbReference>
<dbReference type="AlphaFoldDB" id="A0A085MC31"/>
<sequence>MEGYSEMKKRKKGGRKREGRERKRKEKKKGGRETEGRSGERKSCEAAIGDIDKVGPNVTYISPSVPVDAFVISEPEQHAACSATADAANACSMARRWNGSGMR</sequence>
<keyword evidence="4" id="KW-1185">Reference proteome</keyword>
<dbReference type="EMBL" id="KL367631">
    <property type="protein sequence ID" value="KFD61222.1"/>
    <property type="molecule type" value="Genomic_DNA"/>
</dbReference>